<dbReference type="OrthoDB" id="2995895at2759"/>
<protein>
    <submittedName>
        <fullName evidence="1">Uncharacterized protein</fullName>
    </submittedName>
</protein>
<gene>
    <name evidence="1" type="ORF">CVT25_007616</name>
</gene>
<dbReference type="AlphaFoldDB" id="A0A409X192"/>
<name>A0A409X192_PSICY</name>
<dbReference type="EMBL" id="NHYD01002850">
    <property type="protein sequence ID" value="PPQ84545.1"/>
    <property type="molecule type" value="Genomic_DNA"/>
</dbReference>
<proteinExistence type="predicted"/>
<evidence type="ECO:0000313" key="2">
    <source>
        <dbReference type="Proteomes" id="UP000283269"/>
    </source>
</evidence>
<keyword evidence="2" id="KW-1185">Reference proteome</keyword>
<organism evidence="1 2">
    <name type="scientific">Psilocybe cyanescens</name>
    <dbReference type="NCBI Taxonomy" id="93625"/>
    <lineage>
        <taxon>Eukaryota</taxon>
        <taxon>Fungi</taxon>
        <taxon>Dikarya</taxon>
        <taxon>Basidiomycota</taxon>
        <taxon>Agaricomycotina</taxon>
        <taxon>Agaricomycetes</taxon>
        <taxon>Agaricomycetidae</taxon>
        <taxon>Agaricales</taxon>
        <taxon>Agaricineae</taxon>
        <taxon>Strophariaceae</taxon>
        <taxon>Psilocybe</taxon>
    </lineage>
</organism>
<evidence type="ECO:0000313" key="1">
    <source>
        <dbReference type="EMBL" id="PPQ84545.1"/>
    </source>
</evidence>
<comment type="caution">
    <text evidence="1">The sequence shown here is derived from an EMBL/GenBank/DDBJ whole genome shotgun (WGS) entry which is preliminary data.</text>
</comment>
<dbReference type="InParanoid" id="A0A409X192"/>
<sequence length="110" mass="12562">MSKLICLSKAAYRGVRLLAPILDRPVSLATYDSVNAQAPYLLRSVLPKGLPNPRDLFISQIHRIFCGLVQDHMKGPTWYEDEDGEMHENDTAGSHIDIFHNRDQYFYSIV</sequence>
<reference evidence="1 2" key="1">
    <citation type="journal article" date="2018" name="Evol. Lett.">
        <title>Horizontal gene cluster transfer increased hallucinogenic mushroom diversity.</title>
        <authorList>
            <person name="Reynolds H.T."/>
            <person name="Vijayakumar V."/>
            <person name="Gluck-Thaler E."/>
            <person name="Korotkin H.B."/>
            <person name="Matheny P.B."/>
            <person name="Slot J.C."/>
        </authorList>
    </citation>
    <scope>NUCLEOTIDE SEQUENCE [LARGE SCALE GENOMIC DNA]</scope>
    <source>
        <strain evidence="1 2">2631</strain>
    </source>
</reference>
<dbReference type="Proteomes" id="UP000283269">
    <property type="component" value="Unassembled WGS sequence"/>
</dbReference>
<accession>A0A409X192</accession>